<name>A0A9W9DQI0_9AGAR</name>
<gene>
    <name evidence="2" type="ORF">J3R30DRAFT_3700791</name>
</gene>
<keyword evidence="1" id="KW-1133">Transmembrane helix</keyword>
<sequence length="315" mass="35235">MSSPPTERESSTALITTFVTMHTFAWTCCLIIITTVVFSPEIHRQSTWINLTISWIIACFVYAFLLTTGELYKANPNPGICLFQAVLVDAVSSLVAGMMLALSLQLWFNLRSNPFKSTGTPQRRDTLLIVVPYVVPFIEFFATIGYAVQHPQEVALTKSGMFCGLTNPIFGRISFIYSAILMVPTASAQAVLWHYSYWNWYKLSKNNRNALATMVRLGLFTVFGIVGVLVSLLDLTNQVDLSVVNILESLPPVSFVLIFGLQQDLFRAWIFWLTCSSVPKPASGMWSRIRSIGTESYSTENEQRRPPSSSESTII</sequence>
<proteinExistence type="predicted"/>
<accession>A0A9W9DQI0</accession>
<feature type="transmembrane region" description="Helical" evidence="1">
    <location>
        <begin position="169"/>
        <end position="193"/>
    </location>
</feature>
<organism evidence="2 3">
    <name type="scientific">Lentinula aciculospora</name>
    <dbReference type="NCBI Taxonomy" id="153920"/>
    <lineage>
        <taxon>Eukaryota</taxon>
        <taxon>Fungi</taxon>
        <taxon>Dikarya</taxon>
        <taxon>Basidiomycota</taxon>
        <taxon>Agaricomycotina</taxon>
        <taxon>Agaricomycetes</taxon>
        <taxon>Agaricomycetidae</taxon>
        <taxon>Agaricales</taxon>
        <taxon>Marasmiineae</taxon>
        <taxon>Omphalotaceae</taxon>
        <taxon>Lentinula</taxon>
    </lineage>
</organism>
<feature type="transmembrane region" description="Helical" evidence="1">
    <location>
        <begin position="85"/>
        <end position="107"/>
    </location>
</feature>
<keyword evidence="1" id="KW-0812">Transmembrane</keyword>
<dbReference type="EMBL" id="JAOTPV010000006">
    <property type="protein sequence ID" value="KAJ4481188.1"/>
    <property type="molecule type" value="Genomic_DNA"/>
</dbReference>
<dbReference type="Proteomes" id="UP001150266">
    <property type="component" value="Unassembled WGS sequence"/>
</dbReference>
<comment type="caution">
    <text evidence="2">The sequence shown here is derived from an EMBL/GenBank/DDBJ whole genome shotgun (WGS) entry which is preliminary data.</text>
</comment>
<evidence type="ECO:0000313" key="3">
    <source>
        <dbReference type="Proteomes" id="UP001150266"/>
    </source>
</evidence>
<feature type="transmembrane region" description="Helical" evidence="1">
    <location>
        <begin position="214"/>
        <end position="233"/>
    </location>
</feature>
<evidence type="ECO:0000313" key="2">
    <source>
        <dbReference type="EMBL" id="KAJ4481188.1"/>
    </source>
</evidence>
<evidence type="ECO:0000256" key="1">
    <source>
        <dbReference type="SAM" id="Phobius"/>
    </source>
</evidence>
<keyword evidence="3" id="KW-1185">Reference proteome</keyword>
<feature type="transmembrane region" description="Helical" evidence="1">
    <location>
        <begin position="48"/>
        <end position="65"/>
    </location>
</feature>
<dbReference type="OrthoDB" id="3259067at2759"/>
<feature type="transmembrane region" description="Helical" evidence="1">
    <location>
        <begin position="12"/>
        <end position="36"/>
    </location>
</feature>
<keyword evidence="1" id="KW-0472">Membrane</keyword>
<dbReference type="AlphaFoldDB" id="A0A9W9DQI0"/>
<reference evidence="2" key="1">
    <citation type="submission" date="2022-08" db="EMBL/GenBank/DDBJ databases">
        <title>A Global Phylogenomic Analysis of the Shiitake Genus Lentinula.</title>
        <authorList>
            <consortium name="DOE Joint Genome Institute"/>
            <person name="Sierra-Patev S."/>
            <person name="Min B."/>
            <person name="Naranjo-Ortiz M."/>
            <person name="Looney B."/>
            <person name="Konkel Z."/>
            <person name="Slot J.C."/>
            <person name="Sakamoto Y."/>
            <person name="Steenwyk J.L."/>
            <person name="Rokas A."/>
            <person name="Carro J."/>
            <person name="Camarero S."/>
            <person name="Ferreira P."/>
            <person name="Molpeceres G."/>
            <person name="Ruiz-Duenas F.J."/>
            <person name="Serrano A."/>
            <person name="Henrissat B."/>
            <person name="Drula E."/>
            <person name="Hughes K.W."/>
            <person name="Mata J.L."/>
            <person name="Ishikawa N.K."/>
            <person name="Vargas-Isla R."/>
            <person name="Ushijima S."/>
            <person name="Smith C.A."/>
            <person name="Ahrendt S."/>
            <person name="Andreopoulos W."/>
            <person name="He G."/>
            <person name="Labutti K."/>
            <person name="Lipzen A."/>
            <person name="Ng V."/>
            <person name="Riley R."/>
            <person name="Sandor L."/>
            <person name="Barry K."/>
            <person name="Martinez A.T."/>
            <person name="Xiao Y."/>
            <person name="Gibbons J.G."/>
            <person name="Terashima K."/>
            <person name="Grigoriev I.V."/>
            <person name="Hibbett D.S."/>
        </authorList>
    </citation>
    <scope>NUCLEOTIDE SEQUENCE</scope>
    <source>
        <strain evidence="2">JLM2183</strain>
    </source>
</reference>
<protein>
    <submittedName>
        <fullName evidence="2">Uncharacterized protein</fullName>
    </submittedName>
</protein>
<feature type="transmembrane region" description="Helical" evidence="1">
    <location>
        <begin position="127"/>
        <end position="149"/>
    </location>
</feature>